<feature type="compositionally biased region" description="Basic residues" evidence="1">
    <location>
        <begin position="903"/>
        <end position="913"/>
    </location>
</feature>
<feature type="region of interest" description="Disordered" evidence="1">
    <location>
        <begin position="1029"/>
        <end position="1077"/>
    </location>
</feature>
<feature type="compositionally biased region" description="Basic and acidic residues" evidence="1">
    <location>
        <begin position="39"/>
        <end position="50"/>
    </location>
</feature>
<feature type="region of interest" description="Disordered" evidence="1">
    <location>
        <begin position="1"/>
        <end position="97"/>
    </location>
</feature>
<dbReference type="Pfam" id="PF08514">
    <property type="entry name" value="STAG"/>
    <property type="match status" value="1"/>
</dbReference>
<evidence type="ECO:0000313" key="4">
    <source>
        <dbReference type="Proteomes" id="UP000041254"/>
    </source>
</evidence>
<organism evidence="3 4">
    <name type="scientific">Vitrella brassicaformis (strain CCMP3155)</name>
    <dbReference type="NCBI Taxonomy" id="1169540"/>
    <lineage>
        <taxon>Eukaryota</taxon>
        <taxon>Sar</taxon>
        <taxon>Alveolata</taxon>
        <taxon>Colpodellida</taxon>
        <taxon>Vitrellaceae</taxon>
        <taxon>Vitrella</taxon>
    </lineage>
</organism>
<feature type="compositionally biased region" description="Acidic residues" evidence="1">
    <location>
        <begin position="1409"/>
        <end position="1434"/>
    </location>
</feature>
<dbReference type="Pfam" id="PF21581">
    <property type="entry name" value="SCD"/>
    <property type="match status" value="1"/>
</dbReference>
<dbReference type="InterPro" id="IPR013721">
    <property type="entry name" value="STAG"/>
</dbReference>
<feature type="compositionally biased region" description="Acidic residues" evidence="1">
    <location>
        <begin position="850"/>
        <end position="861"/>
    </location>
</feature>
<evidence type="ECO:0000313" key="3">
    <source>
        <dbReference type="EMBL" id="CEL97841.1"/>
    </source>
</evidence>
<dbReference type="InParanoid" id="A0A0G4EKY8"/>
<feature type="compositionally biased region" description="Basic residues" evidence="1">
    <location>
        <begin position="1392"/>
        <end position="1404"/>
    </location>
</feature>
<dbReference type="GO" id="GO:0007062">
    <property type="term" value="P:sister chromatid cohesion"/>
    <property type="evidence" value="ECO:0007669"/>
    <property type="project" value="UniProtKB-ARBA"/>
</dbReference>
<feature type="compositionally biased region" description="Gly residues" evidence="1">
    <location>
        <begin position="1058"/>
        <end position="1067"/>
    </location>
</feature>
<dbReference type="InterPro" id="IPR056396">
    <property type="entry name" value="HEAT_SCC3-SA"/>
</dbReference>
<dbReference type="PANTHER" id="PTHR11199">
    <property type="entry name" value="STROMAL ANTIGEN"/>
    <property type="match status" value="1"/>
</dbReference>
<feature type="compositionally biased region" description="Basic residues" evidence="1">
    <location>
        <begin position="1339"/>
        <end position="1352"/>
    </location>
</feature>
<dbReference type="InterPro" id="IPR016024">
    <property type="entry name" value="ARM-type_fold"/>
</dbReference>
<feature type="compositionally biased region" description="Acidic residues" evidence="1">
    <location>
        <begin position="76"/>
        <end position="97"/>
    </location>
</feature>
<dbReference type="InterPro" id="IPR039662">
    <property type="entry name" value="Cohesin_Scc3/SA"/>
</dbReference>
<dbReference type="GO" id="GO:0005634">
    <property type="term" value="C:nucleus"/>
    <property type="evidence" value="ECO:0007669"/>
    <property type="project" value="TreeGrafter"/>
</dbReference>
<dbReference type="PROSITE" id="PS51425">
    <property type="entry name" value="SCD"/>
    <property type="match status" value="1"/>
</dbReference>
<dbReference type="VEuPathDB" id="CryptoDB:Vbra_5092"/>
<feature type="compositionally biased region" description="Acidic residues" evidence="1">
    <location>
        <begin position="20"/>
        <end position="30"/>
    </location>
</feature>
<reference evidence="3 4" key="1">
    <citation type="submission" date="2014-11" db="EMBL/GenBank/DDBJ databases">
        <authorList>
            <person name="Zhu J."/>
            <person name="Qi W."/>
            <person name="Song R."/>
        </authorList>
    </citation>
    <scope>NUCLEOTIDE SEQUENCE [LARGE SCALE GENOMIC DNA]</scope>
</reference>
<dbReference type="GO" id="GO:0000785">
    <property type="term" value="C:chromatin"/>
    <property type="evidence" value="ECO:0007669"/>
    <property type="project" value="TreeGrafter"/>
</dbReference>
<protein>
    <recommendedName>
        <fullName evidence="2">SCD domain-containing protein</fullName>
    </recommendedName>
</protein>
<feature type="compositionally biased region" description="Basic and acidic residues" evidence="1">
    <location>
        <begin position="1034"/>
        <end position="1047"/>
    </location>
</feature>
<dbReference type="InterPro" id="IPR020839">
    <property type="entry name" value="SCD"/>
</dbReference>
<feature type="domain" description="SCD" evidence="2">
    <location>
        <begin position="333"/>
        <end position="428"/>
    </location>
</feature>
<dbReference type="Gene3D" id="1.25.10.10">
    <property type="entry name" value="Leucine-rich Repeat Variant"/>
    <property type="match status" value="1"/>
</dbReference>
<sequence>MAADRRSARPKKDVDYREQLEDDEEEEGDDTTQLKRKKRGDDGAYVERRSTAKAGPKKARKPRKAPGAARARKEGEDDEEGQEGEDGEGADQGDVDDGESIYYQCVMKGNRESTVKELKGEVERVHKEEGQREVAYVLMDFVLEATGYGPRELRKYRDDYGLHDNDTKDHVLHSIIDNKGDVSKTPFFWLPTSRGRATNAVKSFRRNYVQFVVDLFKSLDRTMLLDEDEETGNSTLVEILSWINTASNFSQRWVRDVGTATALAIYEALRHHMLTCRDEFYTFSRQADQEKKDAKTKHASAALKRMLSSANTAKEECQTLKTIMKEHIREEVLVRRFRDSFENVRFTVIEALGRWCRSNQSELSSIEQQLGYLGKALHDKCDRVRAAAADGMREAYESDELWQGLMDKAAEVGRESSLIKFKARIVEMCHDESLIAKHAALRCVTAMASRTYDDEGQSINLVADEDVDEVLDQMWLPPKQRDKLVLCGDFVNSAIFSQSIMRDWDERDAKADENDIKSMLEFFSEFAGDRNLLMHYFTEAYWQRAPCLLNTPLMVDLVTKAQSDHSSQPLDEKYKSPMLFLLQAVTRHMIRDTKGSGLRGRSPDRYEKDKEDAKKALNDTVVVVFNAIPDLVNLFKSSYAIPPVICVLAFEVCQYAGDNRSQLSLAEPIKALSEIFTNQNDPMSLEMSVGALENLEEALAPHHKDVTRTLESLCQTAVKNCMRHLGKYLKMKESQSQPSQPAVGSDQEGRTLSEALHSLRRVHALMKHRPAGVTGELLAVLASAVTARIEANSNRGEGEEEEDPDQRDKSCKRIANGEGPGARIVLYALDIYFMLLLHAIDEYFTWLDDEDEQQQEEEEQEQQQQQQQQQGDAAAQENGNQDEEAAAAEGEGEGEGEGQGGKGRGKRRARGGRKAAAGEPKKKERRVGPDPDRVQELESLLCQYGPVLYGLCADLLRYDPHPVVRQCAFGTLVNFAAVMSADEIDGQFRLHSEDGVEVGRCPDVHWSAMLDYFNHLLLICRKKRPAFDCDEEQDRPHDNDGNHRENGDGDQQQQQRGEGAGEGGGGGQDKEHPLGKNDPVYMRMEQLLDYPSEPSRFDPPPIGPSVPFYKYAHDIMKKNTAEEPGLFDILGSTEEQRRKFFAYTAMLAAKQVAENMSTHIVCERLGQLILCQYCQKTELPRIADFGKITIERVKQHHRGELFKFLFKTLQFMHTARPELLSKVASELTKFLGVRLPADDIKAFRFDFIRLAMDYVLEDPEHNANFFEKISPFASRHYLNEEDAKLEARRINWQCHQHEVPFDGPIKDFCQKLFRRAKGKRKGAPAAAAAANGDGEARPKAKAKAKRASKRKSPAAGDDDDDADGNDDKGNGNGDGEDEVLEEEEEHEERPRAKAKGKAKGKKRTRPNDGDGEEQEDQQGGEGDDDEQAADNDQEDLAHRARAKGKKKPAAEAKGPRAKRHRKQDQDQAEGGGEEDQPAGDGGDEQLEEEEEE</sequence>
<feature type="compositionally biased region" description="Basic residues" evidence="1">
    <location>
        <begin position="55"/>
        <end position="64"/>
    </location>
</feature>
<name>A0A0G4EKY8_VITBC</name>
<dbReference type="Proteomes" id="UP000041254">
    <property type="component" value="Unassembled WGS sequence"/>
</dbReference>
<feature type="compositionally biased region" description="Basic and acidic residues" evidence="1">
    <location>
        <begin position="1"/>
        <end position="19"/>
    </location>
</feature>
<feature type="region of interest" description="Disordered" evidence="1">
    <location>
        <begin position="731"/>
        <end position="750"/>
    </location>
</feature>
<gene>
    <name evidence="3" type="ORF">Vbra_5092</name>
</gene>
<dbReference type="EMBL" id="CDMY01000257">
    <property type="protein sequence ID" value="CEL97841.1"/>
    <property type="molecule type" value="Genomic_DNA"/>
</dbReference>
<feature type="compositionally biased region" description="Acidic residues" evidence="1">
    <location>
        <begin position="880"/>
        <end position="896"/>
    </location>
</feature>
<evidence type="ECO:0000259" key="2">
    <source>
        <dbReference type="PROSITE" id="PS51425"/>
    </source>
</evidence>
<dbReference type="Pfam" id="PF24571">
    <property type="entry name" value="HEAT_SCC3-SA"/>
    <property type="match status" value="1"/>
</dbReference>
<feature type="region of interest" description="Disordered" evidence="1">
    <location>
        <begin position="791"/>
        <end position="815"/>
    </location>
</feature>
<proteinExistence type="predicted"/>
<dbReference type="PANTHER" id="PTHR11199:SF0">
    <property type="entry name" value="LD34181P-RELATED"/>
    <property type="match status" value="1"/>
</dbReference>
<evidence type="ECO:0000256" key="1">
    <source>
        <dbReference type="SAM" id="MobiDB-lite"/>
    </source>
</evidence>
<accession>A0A0G4EKY8</accession>
<keyword evidence="4" id="KW-1185">Reference proteome</keyword>
<dbReference type="InterPro" id="IPR011989">
    <property type="entry name" value="ARM-like"/>
</dbReference>
<dbReference type="STRING" id="1169540.A0A0G4EKY8"/>
<dbReference type="GO" id="GO:0008278">
    <property type="term" value="C:cohesin complex"/>
    <property type="evidence" value="ECO:0007669"/>
    <property type="project" value="TreeGrafter"/>
</dbReference>
<feature type="compositionally biased region" description="Low complexity" evidence="1">
    <location>
        <begin position="862"/>
        <end position="879"/>
    </location>
</feature>
<feature type="compositionally biased region" description="Acidic residues" evidence="1">
    <location>
        <begin position="1471"/>
        <end position="1492"/>
    </location>
</feature>
<dbReference type="GO" id="GO:0003682">
    <property type="term" value="F:chromatin binding"/>
    <property type="evidence" value="ECO:0007669"/>
    <property type="project" value="TreeGrafter"/>
</dbReference>
<feature type="region of interest" description="Disordered" evidence="1">
    <location>
        <begin position="850"/>
        <end position="932"/>
    </location>
</feature>
<feature type="compositionally biased region" description="Basic and acidic residues" evidence="1">
    <location>
        <begin position="919"/>
        <end position="932"/>
    </location>
</feature>
<feature type="compositionally biased region" description="Acidic residues" evidence="1">
    <location>
        <begin position="1374"/>
        <end position="1386"/>
    </location>
</feature>
<feature type="region of interest" description="Disordered" evidence="1">
    <location>
        <begin position="1319"/>
        <end position="1492"/>
    </location>
</feature>
<feature type="compositionally biased region" description="Low complexity" evidence="1">
    <location>
        <begin position="1323"/>
        <end position="1333"/>
    </location>
</feature>
<dbReference type="SUPFAM" id="SSF48371">
    <property type="entry name" value="ARM repeat"/>
    <property type="match status" value="1"/>
</dbReference>